<reference evidence="10" key="1">
    <citation type="submission" date="2021-06" db="EMBL/GenBank/DDBJ databases">
        <authorList>
            <person name="Kallberg Y."/>
            <person name="Tangrot J."/>
            <person name="Rosling A."/>
        </authorList>
    </citation>
    <scope>NUCLEOTIDE SEQUENCE</scope>
    <source>
        <strain evidence="10">IA702</strain>
    </source>
</reference>
<evidence type="ECO:0000256" key="3">
    <source>
        <dbReference type="ARBA" id="ARBA00022824"/>
    </source>
</evidence>
<accession>A0A9N8Z9G7</accession>
<feature type="compositionally biased region" description="Low complexity" evidence="7">
    <location>
        <begin position="54"/>
        <end position="73"/>
    </location>
</feature>
<evidence type="ECO:0000256" key="1">
    <source>
        <dbReference type="ARBA" id="ARBA00005927"/>
    </source>
</evidence>
<organism evidence="10 11">
    <name type="scientific">Paraglomus occultum</name>
    <dbReference type="NCBI Taxonomy" id="144539"/>
    <lineage>
        <taxon>Eukaryota</taxon>
        <taxon>Fungi</taxon>
        <taxon>Fungi incertae sedis</taxon>
        <taxon>Mucoromycota</taxon>
        <taxon>Glomeromycotina</taxon>
        <taxon>Glomeromycetes</taxon>
        <taxon>Paraglomerales</taxon>
        <taxon>Paraglomeraceae</taxon>
        <taxon>Paraglomus</taxon>
    </lineage>
</organism>
<comment type="subcellular location">
    <subcellularLocation>
        <location evidence="6">Endoplasmic reticulum membrane</location>
    </subcellularLocation>
</comment>
<dbReference type="GO" id="GO:0070971">
    <property type="term" value="C:endoplasmic reticulum exit site"/>
    <property type="evidence" value="ECO:0007669"/>
    <property type="project" value="TreeGrafter"/>
</dbReference>
<evidence type="ECO:0000256" key="2">
    <source>
        <dbReference type="ARBA" id="ARBA00022448"/>
    </source>
</evidence>
<feature type="region of interest" description="Disordered" evidence="7">
    <location>
        <begin position="943"/>
        <end position="981"/>
    </location>
</feature>
<keyword evidence="3 6" id="KW-0256">Endoplasmic reticulum</keyword>
<evidence type="ECO:0000256" key="7">
    <source>
        <dbReference type="SAM" id="MobiDB-lite"/>
    </source>
</evidence>
<dbReference type="OrthoDB" id="8918678at2759"/>
<comment type="function">
    <text evidence="5 6">Involved in the initiation of assembly of the COPII coat required for the formation of transport vesicles from the endoplasmic reticulum (ER) and the selection of cargo molecules. Also involved in autophagy.</text>
</comment>
<feature type="compositionally biased region" description="Low complexity" evidence="7">
    <location>
        <begin position="1127"/>
        <end position="1138"/>
    </location>
</feature>
<dbReference type="AlphaFoldDB" id="A0A9N8Z9G7"/>
<keyword evidence="2 6" id="KW-0813">Transport</keyword>
<dbReference type="InterPro" id="IPR024340">
    <property type="entry name" value="Sec16_CCD"/>
</dbReference>
<dbReference type="GO" id="GO:0015031">
    <property type="term" value="P:protein transport"/>
    <property type="evidence" value="ECO:0007669"/>
    <property type="project" value="UniProtKB-KW"/>
</dbReference>
<keyword evidence="4 6" id="KW-0931">ER-Golgi transport</keyword>
<dbReference type="PANTHER" id="PTHR13402">
    <property type="entry name" value="RGPR-RELATED"/>
    <property type="match status" value="1"/>
</dbReference>
<feature type="region of interest" description="Disordered" evidence="7">
    <location>
        <begin position="1109"/>
        <end position="1189"/>
    </location>
</feature>
<evidence type="ECO:0000256" key="6">
    <source>
        <dbReference type="RuleBase" id="RU364101"/>
    </source>
</evidence>
<feature type="region of interest" description="Disordered" evidence="7">
    <location>
        <begin position="1007"/>
        <end position="1069"/>
    </location>
</feature>
<feature type="compositionally biased region" description="Polar residues" evidence="7">
    <location>
        <begin position="822"/>
        <end position="835"/>
    </location>
</feature>
<feature type="domain" description="Sec16 Sec23-binding" evidence="8">
    <location>
        <begin position="423"/>
        <end position="773"/>
    </location>
</feature>
<sequence length="1189" mass="129811">MATIADKPASSPKPLGQTIDIFTEDNSDSAFFDTLGVDTEEAEQPSTPTSIPLSDSVSTQKPSSPSPSTLPVQCPFPGCTGENKPKAKFCCECGRSLGVASRAGTPSVNVSAASSPTVGYNNQGYAQFYMNPLASHSSASFTQPMSPTMPYGMVAASYSTASLGQPLSPTMPYAHQEHSFSSTSFIQPLPSAYDGMPQAHDYNRQSTYGYDALEPVQDILERHRGCPIVAFGFGGQLLTMFPRTVQRFTSTGGDMPVTKAAPGAITIRTLKDVVPSSDILSFPGPLLLDNNKGGIKAKRKELMKYLDDNIQVQEDKINSFAGDELNKSSLEATILVWKLLKLMIEHDGALVGNPRQKYANRKSPKIEEAVRNLLVPMKDKTGDGSTDNFTIPADVTAFDANGITETERKTITYTVSGDSVDKLQEMLLRGDRAAAVNYAMQENLWPHAMIIASCVNKDTWKNVVSSFIRQELSDSPCDDDKSNGRESLRVLYSLLSGQGRNAVKEFLPHTPLLRRVSQVPTTPVSALQHLSTTPQGSPTTSMPYSPLPTTPRYSPETPTASFESLSKWRETLAMILANHAPGDSQAITGLGDILRENGWICAAHVCYMLSPQSSTHSGIDIPNCRMSLLSGDYLHQQSTFFQNGDAIRLTEIYEFARSLQSDNDGCLPFLQAYKLLYAWWLIDYGHVDEARRYCESIANTVKVYTKGSQYFHHCFLQNLKKLTQRLLEHNNNNTNNGNNEQSSWLFAKKMPKARLDSLWDSLEGKFNKFVAGDTNDAPNKKQQTESAEVVGPFSHFSSTAHPSASGVIPTRSASASDFRTTDVNQQRSATPSAIPQKQVFKHHRRSSTPGTGIKGMVNGLNGPNVVDTQNSMAPVPESAQATYVASPTDERNGYFGFFGRESLDIQDANRTMSPNGVYGGYNGQSAHNGYDGQQPIMYDQSSAASGYSYSTEPKTDTSGRGHYPRDSIQSDTFGSGEFISPMGNATPFTPAISTSFVANVSTNNNASTWNNDDDDLGLGNNSLGGKKKRETGVETEVADGNEQNANENTVTGTVDEKPKEEKNEQEKKADGRWFSRWFAKKETTAKTANLGEENSFYYDPVQKRWVNKKVEAESPSTLMPPPPPPTRARTTSPTPSESMNKHANRVSLPPAPYPNGLPGISATPPPGGQRKTGSGKRHKPRYVNIMDQI</sequence>
<feature type="compositionally biased region" description="Polar residues" evidence="7">
    <location>
        <begin position="44"/>
        <end position="53"/>
    </location>
</feature>
<feature type="region of interest" description="Disordered" evidence="7">
    <location>
        <begin position="794"/>
        <end position="813"/>
    </location>
</feature>
<protein>
    <recommendedName>
        <fullName evidence="6">Protein transport protein sec16</fullName>
    </recommendedName>
</protein>
<dbReference type="EMBL" id="CAJVPJ010000128">
    <property type="protein sequence ID" value="CAG8482485.1"/>
    <property type="molecule type" value="Genomic_DNA"/>
</dbReference>
<feature type="domain" description="Sec16 central conserved" evidence="9">
    <location>
        <begin position="226"/>
        <end position="348"/>
    </location>
</feature>
<comment type="similarity">
    <text evidence="1 6">Belongs to the SEC16 family.</text>
</comment>
<evidence type="ECO:0000259" key="8">
    <source>
        <dbReference type="Pfam" id="PF12931"/>
    </source>
</evidence>
<comment type="caution">
    <text evidence="10">The sequence shown here is derived from an EMBL/GenBank/DDBJ whole genome shotgun (WGS) entry which is preliminary data.</text>
</comment>
<dbReference type="InterPro" id="IPR024298">
    <property type="entry name" value="Sec16_Sec23-bd"/>
</dbReference>
<evidence type="ECO:0000313" key="10">
    <source>
        <dbReference type="EMBL" id="CAG8482485.1"/>
    </source>
</evidence>
<feature type="region of interest" description="Disordered" evidence="7">
    <location>
        <begin position="34"/>
        <end position="73"/>
    </location>
</feature>
<feature type="region of interest" description="Disordered" evidence="7">
    <location>
        <begin position="822"/>
        <end position="857"/>
    </location>
</feature>
<evidence type="ECO:0000259" key="9">
    <source>
        <dbReference type="Pfam" id="PF12932"/>
    </source>
</evidence>
<dbReference type="GO" id="GO:0007030">
    <property type="term" value="P:Golgi organization"/>
    <property type="evidence" value="ECO:0007669"/>
    <property type="project" value="TreeGrafter"/>
</dbReference>
<keyword evidence="6" id="KW-0653">Protein transport</keyword>
<dbReference type="GO" id="GO:0005789">
    <property type="term" value="C:endoplasmic reticulum membrane"/>
    <property type="evidence" value="ECO:0007669"/>
    <property type="project" value="UniProtKB-SubCell"/>
</dbReference>
<name>A0A9N8Z9G7_9GLOM</name>
<feature type="region of interest" description="Disordered" evidence="7">
    <location>
        <begin position="1"/>
        <end position="20"/>
    </location>
</feature>
<dbReference type="PANTHER" id="PTHR13402:SF6">
    <property type="entry name" value="SECRETORY 16, ISOFORM I"/>
    <property type="match status" value="1"/>
</dbReference>
<evidence type="ECO:0000313" key="11">
    <source>
        <dbReference type="Proteomes" id="UP000789572"/>
    </source>
</evidence>
<dbReference type="GO" id="GO:0006914">
    <property type="term" value="P:autophagy"/>
    <property type="evidence" value="ECO:0007669"/>
    <property type="project" value="UniProtKB-KW"/>
</dbReference>
<dbReference type="GO" id="GO:0016192">
    <property type="term" value="P:vesicle-mediated transport"/>
    <property type="evidence" value="ECO:0007669"/>
    <property type="project" value="UniProtKB-KW"/>
</dbReference>
<gene>
    <name evidence="10" type="ORF">POCULU_LOCUS1628</name>
</gene>
<keyword evidence="11" id="KW-1185">Reference proteome</keyword>
<dbReference type="GO" id="GO:0012507">
    <property type="term" value="C:ER to Golgi transport vesicle membrane"/>
    <property type="evidence" value="ECO:0007669"/>
    <property type="project" value="TreeGrafter"/>
</dbReference>
<feature type="compositionally biased region" description="Polar residues" evidence="7">
    <location>
        <begin position="943"/>
        <end position="952"/>
    </location>
</feature>
<evidence type="ECO:0000256" key="5">
    <source>
        <dbReference type="ARBA" id="ARBA00024687"/>
    </source>
</evidence>
<feature type="compositionally biased region" description="Polar residues" evidence="7">
    <location>
        <begin position="1041"/>
        <end position="1052"/>
    </location>
</feature>
<feature type="compositionally biased region" description="Basic and acidic residues" evidence="7">
    <location>
        <begin position="1054"/>
        <end position="1069"/>
    </location>
</feature>
<feature type="region of interest" description="Disordered" evidence="7">
    <location>
        <begin position="528"/>
        <end position="560"/>
    </location>
</feature>
<dbReference type="CDD" id="cd09233">
    <property type="entry name" value="ACE1-Sec16-like"/>
    <property type="match status" value="1"/>
</dbReference>
<feature type="compositionally biased region" description="Polar residues" evidence="7">
    <location>
        <begin position="528"/>
        <end position="543"/>
    </location>
</feature>
<keyword evidence="6" id="KW-0472">Membrane</keyword>
<proteinExistence type="inferred from homology"/>
<dbReference type="Pfam" id="PF12932">
    <property type="entry name" value="Sec16"/>
    <property type="match status" value="1"/>
</dbReference>
<keyword evidence="6" id="KW-0072">Autophagy</keyword>
<dbReference type="Pfam" id="PF12931">
    <property type="entry name" value="TPR_Sec16"/>
    <property type="match status" value="1"/>
</dbReference>
<evidence type="ECO:0000256" key="4">
    <source>
        <dbReference type="ARBA" id="ARBA00022892"/>
    </source>
</evidence>
<dbReference type="Proteomes" id="UP000789572">
    <property type="component" value="Unassembled WGS sequence"/>
</dbReference>
<feature type="compositionally biased region" description="Basic and acidic residues" evidence="7">
    <location>
        <begin position="953"/>
        <end position="965"/>
    </location>
</feature>
<dbReference type="GO" id="GO:0070973">
    <property type="term" value="P:protein localization to endoplasmic reticulum exit site"/>
    <property type="evidence" value="ECO:0007669"/>
    <property type="project" value="TreeGrafter"/>
</dbReference>
<dbReference type="Gene3D" id="1.25.40.1030">
    <property type="match status" value="1"/>
</dbReference>